<keyword evidence="3" id="KW-1185">Reference proteome</keyword>
<name>A0A9W6GX82_9HYPH</name>
<proteinExistence type="predicted"/>
<organism evidence="2 3">
    <name type="scientific">Methylocystis echinoides</name>
    <dbReference type="NCBI Taxonomy" id="29468"/>
    <lineage>
        <taxon>Bacteria</taxon>
        <taxon>Pseudomonadati</taxon>
        <taxon>Pseudomonadota</taxon>
        <taxon>Alphaproteobacteria</taxon>
        <taxon>Hyphomicrobiales</taxon>
        <taxon>Methylocystaceae</taxon>
        <taxon>Methylocystis</taxon>
    </lineage>
</organism>
<reference evidence="2" key="1">
    <citation type="journal article" date="2023" name="Int. J. Syst. Evol. Microbiol.">
        <title>Methylocystis iwaonis sp. nov., a type II methane-oxidizing bacterium from surface soil of a rice paddy field in Japan, and emended description of the genus Methylocystis (ex Whittenbury et al. 1970) Bowman et al. 1993.</title>
        <authorList>
            <person name="Kaise H."/>
            <person name="Sawadogo J.B."/>
            <person name="Alam M.S."/>
            <person name="Ueno C."/>
            <person name="Dianou D."/>
            <person name="Shinjo R."/>
            <person name="Asakawa S."/>
        </authorList>
    </citation>
    <scope>NUCLEOTIDE SEQUENCE</scope>
    <source>
        <strain evidence="2">LMG27198</strain>
    </source>
</reference>
<evidence type="ECO:0000313" key="3">
    <source>
        <dbReference type="Proteomes" id="UP001144323"/>
    </source>
</evidence>
<keyword evidence="1" id="KW-0732">Signal</keyword>
<evidence type="ECO:0000256" key="1">
    <source>
        <dbReference type="SAM" id="SignalP"/>
    </source>
</evidence>
<dbReference type="Proteomes" id="UP001144323">
    <property type="component" value="Unassembled WGS sequence"/>
</dbReference>
<dbReference type="AlphaFoldDB" id="A0A9W6GX82"/>
<evidence type="ECO:0000313" key="2">
    <source>
        <dbReference type="EMBL" id="GLI94534.1"/>
    </source>
</evidence>
<dbReference type="EMBL" id="BSEC01000001">
    <property type="protein sequence ID" value="GLI94534.1"/>
    <property type="molecule type" value="Genomic_DNA"/>
</dbReference>
<feature type="signal peptide" evidence="1">
    <location>
        <begin position="1"/>
        <end position="29"/>
    </location>
</feature>
<gene>
    <name evidence="2" type="ORF">LMG27198_35260</name>
</gene>
<comment type="caution">
    <text evidence="2">The sequence shown here is derived from an EMBL/GenBank/DDBJ whole genome shotgun (WGS) entry which is preliminary data.</text>
</comment>
<sequence>MRQGPGKTRRFLGLIAALLIFLPPASALAKSRGFTLQDRASYIGRPYDSLRPLLESSGWRPESLHGPYPDYPEIHCSLSGKCVAYWRRKDLREIYVDVNVSQEPFIADAIQSDTEYRQENAN</sequence>
<accession>A0A9W6GX82</accession>
<feature type="chain" id="PRO_5040765395" description="PepSY domain-containing protein" evidence="1">
    <location>
        <begin position="30"/>
        <end position="122"/>
    </location>
</feature>
<protein>
    <recommendedName>
        <fullName evidence="4">PepSY domain-containing protein</fullName>
    </recommendedName>
</protein>
<evidence type="ECO:0008006" key="4">
    <source>
        <dbReference type="Google" id="ProtNLM"/>
    </source>
</evidence>